<comment type="caution">
    <text evidence="5">The sequence shown here is derived from an EMBL/GenBank/DDBJ whole genome shotgun (WGS) entry which is preliminary data.</text>
</comment>
<dbReference type="GO" id="GO:0016627">
    <property type="term" value="F:oxidoreductase activity, acting on the CH-CH group of donors"/>
    <property type="evidence" value="ECO:0007669"/>
    <property type="project" value="InterPro"/>
</dbReference>
<accession>A0A4V1LMI1</accession>
<keyword evidence="2" id="KW-0285">Flavoprotein</keyword>
<organism evidence="5 6">
    <name type="scientific">Gelidibacter gilvus</name>
    <dbReference type="NCBI Taxonomy" id="59602"/>
    <lineage>
        <taxon>Bacteria</taxon>
        <taxon>Pseudomonadati</taxon>
        <taxon>Bacteroidota</taxon>
        <taxon>Flavobacteriia</taxon>
        <taxon>Flavobacteriales</taxon>
        <taxon>Flavobacteriaceae</taxon>
        <taxon>Gelidibacter</taxon>
    </lineage>
</organism>
<dbReference type="InterPro" id="IPR027477">
    <property type="entry name" value="Succ_DH/fumarate_Rdtase_cat_sf"/>
</dbReference>
<dbReference type="PANTHER" id="PTHR43260:SF1">
    <property type="entry name" value="KSDD-LIKE STEROID DEHYDROGENASE RV0785"/>
    <property type="match status" value="1"/>
</dbReference>
<evidence type="ECO:0000313" key="5">
    <source>
        <dbReference type="EMBL" id="RXJ44639.1"/>
    </source>
</evidence>
<reference evidence="5 6" key="1">
    <citation type="submission" date="2019-01" db="EMBL/GenBank/DDBJ databases">
        <title>Genome sequence of the Antarctic species Gelidibacter gilvus ACAM 158(T).</title>
        <authorList>
            <person name="Bowman J.P."/>
        </authorList>
    </citation>
    <scope>NUCLEOTIDE SEQUENCE [LARGE SCALE GENOMIC DNA]</scope>
    <source>
        <strain evidence="5 6">IC158</strain>
    </source>
</reference>
<dbReference type="InterPro" id="IPR003953">
    <property type="entry name" value="FAD-dep_OxRdtase_2_FAD-bd"/>
</dbReference>
<dbReference type="Pfam" id="PF00890">
    <property type="entry name" value="FAD_binding_2"/>
    <property type="match status" value="1"/>
</dbReference>
<dbReference type="SUPFAM" id="SSF51905">
    <property type="entry name" value="FAD/NAD(P)-binding domain"/>
    <property type="match status" value="1"/>
</dbReference>
<evidence type="ECO:0000313" key="6">
    <source>
        <dbReference type="Proteomes" id="UP000289792"/>
    </source>
</evidence>
<dbReference type="RefSeq" id="WP_129018685.1">
    <property type="nucleotide sequence ID" value="NZ_SDDZ01000015.1"/>
</dbReference>
<dbReference type="InterPro" id="IPR036188">
    <property type="entry name" value="FAD/NAD-bd_sf"/>
</dbReference>
<dbReference type="InterPro" id="IPR014614">
    <property type="entry name" value="KsdD_DH"/>
</dbReference>
<evidence type="ECO:0000259" key="4">
    <source>
        <dbReference type="Pfam" id="PF00890"/>
    </source>
</evidence>
<proteinExistence type="predicted"/>
<name>A0A4V1LMI1_9FLAO</name>
<dbReference type="AlphaFoldDB" id="A0A4V1LMI1"/>
<evidence type="ECO:0000256" key="2">
    <source>
        <dbReference type="ARBA" id="ARBA00022630"/>
    </source>
</evidence>
<dbReference type="EMBL" id="SDDZ01000015">
    <property type="protein sequence ID" value="RXJ44639.1"/>
    <property type="molecule type" value="Genomic_DNA"/>
</dbReference>
<dbReference type="PANTHER" id="PTHR43260">
    <property type="entry name" value="3-KETOSTEROID-DELTA-1-DEHYDROGENASE"/>
    <property type="match status" value="1"/>
</dbReference>
<protein>
    <submittedName>
        <fullName evidence="5">FAD-binding protein</fullName>
    </submittedName>
</protein>
<evidence type="ECO:0000256" key="3">
    <source>
        <dbReference type="ARBA" id="ARBA00023002"/>
    </source>
</evidence>
<dbReference type="PIRSF" id="PIRSF036654">
    <property type="entry name" value="UCP036654"/>
    <property type="match status" value="1"/>
</dbReference>
<dbReference type="OrthoDB" id="9813348at2"/>
<evidence type="ECO:0000256" key="1">
    <source>
        <dbReference type="ARBA" id="ARBA00001974"/>
    </source>
</evidence>
<dbReference type="Gene3D" id="3.50.50.60">
    <property type="entry name" value="FAD/NAD(P)-binding domain"/>
    <property type="match status" value="1"/>
</dbReference>
<comment type="cofactor">
    <cofactor evidence="1">
        <name>FAD</name>
        <dbReference type="ChEBI" id="CHEBI:57692"/>
    </cofactor>
</comment>
<sequence>MKVLTYENIIVGGGLAGISAAIELLDNHKKVLIIERDIEENFGGLAKKSFGGILFSGTPQQQKAGIKDSPQLLYEDWMRYGAFTETESLGAQWAKFYSEHSISIIYNWLVSKKVDFLPVVNWPERGMDVKGNSVPRWHITWGTGYDLSHKVTNYLLHHPKKELLEIKFRHKVQSIIIENKKAVGVEVLNVLTNEKFSMTSENIIIASGGIMGGDLKLVKSHWHPNLSTPPDSLLNGSHKYADGAIHLDLEKKGIPSTHLNKQWHYAAGIPAPHPEEGKFKDGLSLVPARSAIWVDATGKRFTPPLVAYTDTSYFVEHILKTKEQYSWSIMNWKIAIKELAVSGSDYMTAFRNRDKLRLIKDVLFGNKALVSRLIEESDCFIVADTLDDLVKKMNQQDQNNIVDLEILKKDLKAYDDEIDRGKKYFNDEQLRRLVNFRLYRGDKIRTSKFQKILDPKAGPLIAVKQYILSRKSLGGIPTNLNSQVIDKNGDVISGLYAVGESAGFGGGGIHGDRSLEGTFLGSCILTGRVAGAHIAGTTL</sequence>
<dbReference type="Proteomes" id="UP000289792">
    <property type="component" value="Unassembled WGS sequence"/>
</dbReference>
<gene>
    <name evidence="5" type="ORF">ESZ48_16920</name>
</gene>
<dbReference type="Gene3D" id="3.90.700.10">
    <property type="entry name" value="Succinate dehydrogenase/fumarate reductase flavoprotein, catalytic domain"/>
    <property type="match status" value="1"/>
</dbReference>
<keyword evidence="6" id="KW-1185">Reference proteome</keyword>
<keyword evidence="3" id="KW-0560">Oxidoreductase</keyword>
<feature type="domain" description="FAD-dependent oxidoreductase 2 FAD-binding" evidence="4">
    <location>
        <begin position="9"/>
        <end position="520"/>
    </location>
</feature>